<proteinExistence type="predicted"/>
<dbReference type="GO" id="GO:0016874">
    <property type="term" value="F:ligase activity"/>
    <property type="evidence" value="ECO:0007669"/>
    <property type="project" value="UniProtKB-KW"/>
</dbReference>
<comment type="caution">
    <text evidence="1">The sequence shown here is derived from an EMBL/GenBank/DDBJ whole genome shotgun (WGS) entry which is preliminary data.</text>
</comment>
<evidence type="ECO:0000313" key="1">
    <source>
        <dbReference type="EMBL" id="PWN54643.1"/>
    </source>
</evidence>
<protein>
    <submittedName>
        <fullName evidence="1">Ligase-associated DNA damage response exonuclease</fullName>
    </submittedName>
</protein>
<reference evidence="1 2" key="1">
    <citation type="submission" date="2018-05" db="EMBL/GenBank/DDBJ databases">
        <title>Abyssibacter profundi OUC007T gen. nov., sp. nov, a marine bacterium isolated from seawater of the Mariana Trench.</title>
        <authorList>
            <person name="Zhou S."/>
        </authorList>
    </citation>
    <scope>NUCLEOTIDE SEQUENCE [LARGE SCALE GENOMIC DNA]</scope>
    <source>
        <strain evidence="1 2">OUC007</strain>
    </source>
</reference>
<sequence length="330" mass="36621">MAAPLLQQTDRGLYCAPGDFYIDPWRPVDRAIITHAHADHARPGHAHYLAHAQSWPVMQRRLGEISGDIVRYGEVIRHQGVTISLHPAGHILGSAQVRVESRGEVWVVTGDYKRDADATCTAFEPQRCHTLISEVTFGYPVYRWPGEAVVLEQLRQWWAQCRVRGEAAVLFCYALGKAQRLLHGLRALDEPVVVHGALPPINAIYEAAGVPLAPCETVGRRQQSFAGRLVMAPPSAAGSAWMKRFPKRSTAFASGWMQLRGNRRRRGYDRGFVLSDHADWAGLLQTVADSQAEQVLLTHGDSAPLERLLRERGLDARALEAQRPPGEDSP</sequence>
<organism evidence="1 2">
    <name type="scientific">Abyssibacter profundi</name>
    <dbReference type="NCBI Taxonomy" id="2182787"/>
    <lineage>
        <taxon>Bacteria</taxon>
        <taxon>Pseudomonadati</taxon>
        <taxon>Pseudomonadota</taxon>
        <taxon>Gammaproteobacteria</taxon>
        <taxon>Chromatiales</taxon>
        <taxon>Oceanococcaceae</taxon>
        <taxon>Abyssibacter</taxon>
    </lineage>
</organism>
<dbReference type="InterPro" id="IPR050698">
    <property type="entry name" value="MBL"/>
</dbReference>
<keyword evidence="1" id="KW-0540">Nuclease</keyword>
<dbReference type="NCBIfam" id="TIGR04122">
    <property type="entry name" value="Xnuc_lig_assoc"/>
    <property type="match status" value="1"/>
</dbReference>
<dbReference type="RefSeq" id="WP_109721564.1">
    <property type="nucleotide sequence ID" value="NZ_QEQK01000020.1"/>
</dbReference>
<evidence type="ECO:0000313" key="2">
    <source>
        <dbReference type="Proteomes" id="UP000251800"/>
    </source>
</evidence>
<keyword evidence="1" id="KW-0378">Hydrolase</keyword>
<keyword evidence="2" id="KW-1185">Reference proteome</keyword>
<dbReference type="PANTHER" id="PTHR11203:SF49">
    <property type="entry name" value="BLL1145 PROTEIN"/>
    <property type="match status" value="1"/>
</dbReference>
<dbReference type="AlphaFoldDB" id="A0A383XPT9"/>
<dbReference type="GO" id="GO:0004521">
    <property type="term" value="F:RNA endonuclease activity"/>
    <property type="evidence" value="ECO:0007669"/>
    <property type="project" value="TreeGrafter"/>
</dbReference>
<dbReference type="GO" id="GO:0004527">
    <property type="term" value="F:exonuclease activity"/>
    <property type="evidence" value="ECO:0007669"/>
    <property type="project" value="UniProtKB-KW"/>
</dbReference>
<dbReference type="SUPFAM" id="SSF56281">
    <property type="entry name" value="Metallo-hydrolase/oxidoreductase"/>
    <property type="match status" value="1"/>
</dbReference>
<accession>A0A383XPT9</accession>
<keyword evidence="1" id="KW-0436">Ligase</keyword>
<gene>
    <name evidence="1" type="ORF">DEH80_16170</name>
</gene>
<name>A0A383XPT9_9GAMM</name>
<keyword evidence="1" id="KW-0269">Exonuclease</keyword>
<dbReference type="InterPro" id="IPR036866">
    <property type="entry name" value="RibonucZ/Hydroxyglut_hydro"/>
</dbReference>
<dbReference type="InterPro" id="IPR026360">
    <property type="entry name" value="Xnuc_lig_assoc"/>
</dbReference>
<dbReference type="Proteomes" id="UP000251800">
    <property type="component" value="Unassembled WGS sequence"/>
</dbReference>
<dbReference type="EMBL" id="QEQK01000020">
    <property type="protein sequence ID" value="PWN54643.1"/>
    <property type="molecule type" value="Genomic_DNA"/>
</dbReference>
<dbReference type="PANTHER" id="PTHR11203">
    <property type="entry name" value="CLEAVAGE AND POLYADENYLATION SPECIFICITY FACTOR FAMILY MEMBER"/>
    <property type="match status" value="1"/>
</dbReference>
<dbReference type="OrthoDB" id="9803916at2"/>
<dbReference type="Gene3D" id="3.60.15.10">
    <property type="entry name" value="Ribonuclease Z/Hydroxyacylglutathione hydrolase-like"/>
    <property type="match status" value="1"/>
</dbReference>